<comment type="caution">
    <text evidence="7">The sequence shown here is derived from an EMBL/GenBank/DDBJ whole genome shotgun (WGS) entry which is preliminary data.</text>
</comment>
<sequence length="80" mass="8678">MQHQAVSLSRFEKCIVGTGLECQVALDSGVPAIADYKGKIISIDTDKIILSGSGDALGIPLVMYQRSNKNTCMHRTARVR</sequence>
<dbReference type="EC" id="2.7.7.6" evidence="2"/>
<dbReference type="OrthoDB" id="998992at2759"/>
<keyword evidence="4" id="KW-0808">Transferase</keyword>
<evidence type="ECO:0000256" key="2">
    <source>
        <dbReference type="ARBA" id="ARBA00012418"/>
    </source>
</evidence>
<evidence type="ECO:0000256" key="4">
    <source>
        <dbReference type="ARBA" id="ARBA00022679"/>
    </source>
</evidence>
<dbReference type="InterPro" id="IPR015712">
    <property type="entry name" value="DNA-dir_RNA_pol_su2"/>
</dbReference>
<dbReference type="PANTHER" id="PTHR20856">
    <property type="entry name" value="DNA-DIRECTED RNA POLYMERASE I SUBUNIT 2"/>
    <property type="match status" value="1"/>
</dbReference>
<name>A0A7J9BQU5_GOSGO</name>
<organism evidence="7 8">
    <name type="scientific">Gossypium gossypioides</name>
    <name type="common">Mexican cotton</name>
    <name type="synonym">Selera gossypioides</name>
    <dbReference type="NCBI Taxonomy" id="34282"/>
    <lineage>
        <taxon>Eukaryota</taxon>
        <taxon>Viridiplantae</taxon>
        <taxon>Streptophyta</taxon>
        <taxon>Embryophyta</taxon>
        <taxon>Tracheophyta</taxon>
        <taxon>Spermatophyta</taxon>
        <taxon>Magnoliopsida</taxon>
        <taxon>eudicotyledons</taxon>
        <taxon>Gunneridae</taxon>
        <taxon>Pentapetalae</taxon>
        <taxon>rosids</taxon>
        <taxon>malvids</taxon>
        <taxon>Malvales</taxon>
        <taxon>Malvaceae</taxon>
        <taxon>Malvoideae</taxon>
        <taxon>Gossypium</taxon>
    </lineage>
</organism>
<keyword evidence="8" id="KW-1185">Reference proteome</keyword>
<evidence type="ECO:0000313" key="7">
    <source>
        <dbReference type="EMBL" id="MBA0738561.1"/>
    </source>
</evidence>
<dbReference type="SUPFAM" id="SSF64484">
    <property type="entry name" value="beta and beta-prime subunits of DNA dependent RNA-polymerase"/>
    <property type="match status" value="1"/>
</dbReference>
<evidence type="ECO:0000313" key="8">
    <source>
        <dbReference type="Proteomes" id="UP000593579"/>
    </source>
</evidence>
<comment type="similarity">
    <text evidence="1">Belongs to the RNA polymerase beta chain family.</text>
</comment>
<dbReference type="GO" id="GO:0003899">
    <property type="term" value="F:DNA-directed RNA polymerase activity"/>
    <property type="evidence" value="ECO:0007669"/>
    <property type="project" value="UniProtKB-EC"/>
</dbReference>
<dbReference type="Gene3D" id="3.90.1100.10">
    <property type="match status" value="1"/>
</dbReference>
<proteinExistence type="inferred from homology"/>
<gene>
    <name evidence="7" type="ORF">Gogos_011898</name>
</gene>
<dbReference type="Gene3D" id="2.40.50.100">
    <property type="match status" value="1"/>
</dbReference>
<accession>A0A7J9BQU5</accession>
<keyword evidence="3" id="KW-0240">DNA-directed RNA polymerase</keyword>
<dbReference type="GO" id="GO:0006351">
    <property type="term" value="P:DNA-templated transcription"/>
    <property type="evidence" value="ECO:0007669"/>
    <property type="project" value="InterPro"/>
</dbReference>
<dbReference type="GO" id="GO:0000428">
    <property type="term" value="C:DNA-directed RNA polymerase complex"/>
    <property type="evidence" value="ECO:0007669"/>
    <property type="project" value="UniProtKB-KW"/>
</dbReference>
<protein>
    <recommendedName>
        <fullName evidence="2">DNA-directed RNA polymerase</fullName>
        <ecNumber evidence="2">2.7.7.6</ecNumber>
    </recommendedName>
</protein>
<evidence type="ECO:0000256" key="1">
    <source>
        <dbReference type="ARBA" id="ARBA00006835"/>
    </source>
</evidence>
<dbReference type="EMBL" id="JABEZY010000005">
    <property type="protein sequence ID" value="MBA0738561.1"/>
    <property type="molecule type" value="Genomic_DNA"/>
</dbReference>
<keyword evidence="5" id="KW-0548">Nucleotidyltransferase</keyword>
<dbReference type="GO" id="GO:0032549">
    <property type="term" value="F:ribonucleoside binding"/>
    <property type="evidence" value="ECO:0007669"/>
    <property type="project" value="InterPro"/>
</dbReference>
<keyword evidence="6" id="KW-0804">Transcription</keyword>
<reference evidence="7 8" key="1">
    <citation type="journal article" date="2019" name="Genome Biol. Evol.">
        <title>Insights into the evolution of the New World diploid cottons (Gossypium, subgenus Houzingenia) based on genome sequencing.</title>
        <authorList>
            <person name="Grover C.E."/>
            <person name="Arick M.A. 2nd"/>
            <person name="Thrash A."/>
            <person name="Conover J.L."/>
            <person name="Sanders W.S."/>
            <person name="Peterson D.G."/>
            <person name="Frelichowski J.E."/>
            <person name="Scheffler J.A."/>
            <person name="Scheffler B.E."/>
            <person name="Wendel J.F."/>
        </authorList>
    </citation>
    <scope>NUCLEOTIDE SEQUENCE [LARGE SCALE GENOMIC DNA]</scope>
    <source>
        <strain evidence="7">5</strain>
        <tissue evidence="7">Leaf</tissue>
    </source>
</reference>
<evidence type="ECO:0000256" key="5">
    <source>
        <dbReference type="ARBA" id="ARBA00022695"/>
    </source>
</evidence>
<evidence type="ECO:0000256" key="3">
    <source>
        <dbReference type="ARBA" id="ARBA00022478"/>
    </source>
</evidence>
<dbReference type="Proteomes" id="UP000593579">
    <property type="component" value="Unassembled WGS sequence"/>
</dbReference>
<dbReference type="AlphaFoldDB" id="A0A7J9BQU5"/>
<evidence type="ECO:0000256" key="6">
    <source>
        <dbReference type="ARBA" id="ARBA00023163"/>
    </source>
</evidence>